<dbReference type="STRING" id="906968.Trebr_1767"/>
<feature type="signal peptide" evidence="1">
    <location>
        <begin position="1"/>
        <end position="25"/>
    </location>
</feature>
<dbReference type="HOGENOM" id="CLU_392278_0_0_12"/>
<dbReference type="eggNOG" id="COG0457">
    <property type="taxonomic scope" value="Bacteria"/>
</dbReference>
<dbReference type="Proteomes" id="UP000006546">
    <property type="component" value="Chromosome"/>
</dbReference>
<sequence>MLKGRFFGGALFFICAAFSVFPCFAQDSRPADVRSGSYADAANRRTALRCLQLSKDYLLRREYRNAAGQAELGLAYDAEISELWYVLAASLNESGAPRAEVLSTLDSAFAKNVWVDSGRDNARLLYARLLCDTGEPGRALEVLDSGTFLYAAEAEYIRVLAYYRLGTSDGTRRAREKVDASSRVFPADSRFPLAFFSYELQNDLSYDPSVQPLADALITRFSDLQTDSAEFSIYAAAFTAGEPGERMLRAFNAAGLRHPLYAPLALKAGLIAEADAYEYFCSFAKESVPLPQLVRFASLLKDDAVLAAFKSFLNAYNGILLCDYSGDGLTDASISYARGRPARVSYDANQDGMIEWTAECDFGVPARIIVPESGYTVHYGKYPFVSRVEFTDGTIYRLVADTLAWTPLTLYADRELKETLGGFDFFVPAPKSDQTVLDRRSLAAAASSVEVPSDERSQARIRFAVLDGKFRLAQYFTGDTLYAQTQFSNGIPTVRTVDADGDGFFELTETFGFDPARSGSYADESETDALYGQLFGPLAFDPGVFIRSVSIDRDRDTVVDFTEEYAAAGARVSTWLDQTTGGWSARYSVLPDKKTAEAQFRLPLGGESVTVRMENGVPVRVTVQAVNGSYARDLPVSQDDTGVYWLGKAASAKTAKKVLDSLNRTGSQGVSLVVDGEPADDGSVPRVSAVRIGEFVFGVLQNE</sequence>
<keyword evidence="3" id="KW-1185">Reference proteome</keyword>
<dbReference type="RefSeq" id="WP_013758894.1">
    <property type="nucleotide sequence ID" value="NC_015500.1"/>
</dbReference>
<organism evidence="2 3">
    <name type="scientific">Treponema brennaborense (strain DSM 12168 / CIP 105900 / DD5/3)</name>
    <dbReference type="NCBI Taxonomy" id="906968"/>
    <lineage>
        <taxon>Bacteria</taxon>
        <taxon>Pseudomonadati</taxon>
        <taxon>Spirochaetota</taxon>
        <taxon>Spirochaetia</taxon>
        <taxon>Spirochaetales</taxon>
        <taxon>Treponemataceae</taxon>
        <taxon>Treponema</taxon>
    </lineage>
</organism>
<dbReference type="OrthoDB" id="366290at2"/>
<dbReference type="EMBL" id="CP002696">
    <property type="protein sequence ID" value="AEE17189.1"/>
    <property type="molecule type" value="Genomic_DNA"/>
</dbReference>
<proteinExistence type="predicted"/>
<dbReference type="KEGG" id="tbe:Trebr_1767"/>
<dbReference type="AlphaFoldDB" id="F4LQI0"/>
<evidence type="ECO:0008006" key="4">
    <source>
        <dbReference type="Google" id="ProtNLM"/>
    </source>
</evidence>
<evidence type="ECO:0000256" key="1">
    <source>
        <dbReference type="SAM" id="SignalP"/>
    </source>
</evidence>
<name>F4LQI0_TREBD</name>
<evidence type="ECO:0000313" key="3">
    <source>
        <dbReference type="Proteomes" id="UP000006546"/>
    </source>
</evidence>
<gene>
    <name evidence="2" type="ordered locus">Trebr_1767</name>
</gene>
<protein>
    <recommendedName>
        <fullName evidence="4">Lipoprotein</fullName>
    </recommendedName>
</protein>
<evidence type="ECO:0000313" key="2">
    <source>
        <dbReference type="EMBL" id="AEE17189.1"/>
    </source>
</evidence>
<accession>F4LQI0</accession>
<feature type="chain" id="PRO_5003311120" description="Lipoprotein" evidence="1">
    <location>
        <begin position="26"/>
        <end position="703"/>
    </location>
</feature>
<reference evidence="3" key="1">
    <citation type="submission" date="2011-04" db="EMBL/GenBank/DDBJ databases">
        <title>The complete genome of Treponema brennaborense DSM 12168.</title>
        <authorList>
            <person name="Lucas S."/>
            <person name="Han J."/>
            <person name="Lapidus A."/>
            <person name="Bruce D."/>
            <person name="Goodwin L."/>
            <person name="Pitluck S."/>
            <person name="Peters L."/>
            <person name="Kyrpides N."/>
            <person name="Mavromatis K."/>
            <person name="Ivanova N."/>
            <person name="Mikhailova N."/>
            <person name="Pagani I."/>
            <person name="Teshima H."/>
            <person name="Detter J.C."/>
            <person name="Tapia R."/>
            <person name="Han C."/>
            <person name="Land M."/>
            <person name="Hauser L."/>
            <person name="Markowitz V."/>
            <person name="Cheng J.-F."/>
            <person name="Hugenholtz P."/>
            <person name="Woyke T."/>
            <person name="Wu D."/>
            <person name="Gronow S."/>
            <person name="Wellnitz S."/>
            <person name="Brambilla E."/>
            <person name="Klenk H.-P."/>
            <person name="Eisen J.A."/>
        </authorList>
    </citation>
    <scope>NUCLEOTIDE SEQUENCE [LARGE SCALE GENOMIC DNA]</scope>
    <source>
        <strain evidence="3">DSM 12168 / CIP 105900 / DD5/3</strain>
    </source>
</reference>
<keyword evidence="1" id="KW-0732">Signal</keyword>